<dbReference type="SMART" id="SM01380">
    <property type="entry name" value="Ribosomal_L31e"/>
    <property type="match status" value="1"/>
</dbReference>
<dbReference type="GO" id="GO:0003735">
    <property type="term" value="F:structural constituent of ribosome"/>
    <property type="evidence" value="ECO:0007669"/>
    <property type="project" value="InterPro"/>
</dbReference>
<dbReference type="Gene3D" id="3.10.440.10">
    <property type="match status" value="1"/>
</dbReference>
<proteinExistence type="inferred from homology"/>
<evidence type="ECO:0000256" key="4">
    <source>
        <dbReference type="SAM" id="Coils"/>
    </source>
</evidence>
<evidence type="ECO:0000313" key="5">
    <source>
        <dbReference type="EMBL" id="KAK4591826.1"/>
    </source>
</evidence>
<evidence type="ECO:0000256" key="1">
    <source>
        <dbReference type="ARBA" id="ARBA00010808"/>
    </source>
</evidence>
<dbReference type="Pfam" id="PF01198">
    <property type="entry name" value="Ribosomal_L31e"/>
    <property type="match status" value="1"/>
</dbReference>
<name>A0AAN7FJB3_QUERU</name>
<comment type="similarity">
    <text evidence="1">Belongs to the eukaryotic ribosomal protein eL31 family.</text>
</comment>
<reference evidence="5 6" key="1">
    <citation type="journal article" date="2023" name="G3 (Bethesda)">
        <title>A haplotype-resolved chromosome-scale genome for Quercus rubra L. provides insights into the genetics of adaptive traits for red oak species.</title>
        <authorList>
            <person name="Kapoor B."/>
            <person name="Jenkins J."/>
            <person name="Schmutz J."/>
            <person name="Zhebentyayeva T."/>
            <person name="Kuelheim C."/>
            <person name="Coggeshall M."/>
            <person name="Heim C."/>
            <person name="Lasky J.R."/>
            <person name="Leites L."/>
            <person name="Islam-Faridi N."/>
            <person name="Romero-Severson J."/>
            <person name="DeLeo V.L."/>
            <person name="Lucas S.M."/>
            <person name="Lazic D."/>
            <person name="Gailing O."/>
            <person name="Carlson J."/>
            <person name="Staton M."/>
        </authorList>
    </citation>
    <scope>NUCLEOTIDE SEQUENCE [LARGE SCALE GENOMIC DNA]</scope>
    <source>
        <strain evidence="5">Pseudo-F2</strain>
    </source>
</reference>
<evidence type="ECO:0000256" key="3">
    <source>
        <dbReference type="ARBA" id="ARBA00023274"/>
    </source>
</evidence>
<gene>
    <name evidence="5" type="ORF">RGQ29_016325</name>
</gene>
<dbReference type="PANTHER" id="PTHR10956">
    <property type="entry name" value="60S RIBOSOMAL PROTEIN L31"/>
    <property type="match status" value="1"/>
</dbReference>
<organism evidence="5 6">
    <name type="scientific">Quercus rubra</name>
    <name type="common">Northern red oak</name>
    <name type="synonym">Quercus borealis</name>
    <dbReference type="NCBI Taxonomy" id="3512"/>
    <lineage>
        <taxon>Eukaryota</taxon>
        <taxon>Viridiplantae</taxon>
        <taxon>Streptophyta</taxon>
        <taxon>Embryophyta</taxon>
        <taxon>Tracheophyta</taxon>
        <taxon>Spermatophyta</taxon>
        <taxon>Magnoliopsida</taxon>
        <taxon>eudicotyledons</taxon>
        <taxon>Gunneridae</taxon>
        <taxon>Pentapetalae</taxon>
        <taxon>rosids</taxon>
        <taxon>fabids</taxon>
        <taxon>Fagales</taxon>
        <taxon>Fagaceae</taxon>
        <taxon>Quercus</taxon>
    </lineage>
</organism>
<dbReference type="Proteomes" id="UP001324115">
    <property type="component" value="Unassembled WGS sequence"/>
</dbReference>
<keyword evidence="3" id="KW-0687">Ribonucleoprotein</keyword>
<dbReference type="AlphaFoldDB" id="A0AAN7FJB3"/>
<evidence type="ECO:0000256" key="2">
    <source>
        <dbReference type="ARBA" id="ARBA00022980"/>
    </source>
</evidence>
<keyword evidence="6" id="KW-1185">Reference proteome</keyword>
<keyword evidence="4" id="KW-0175">Coiled coil</keyword>
<dbReference type="GO" id="GO:0002181">
    <property type="term" value="P:cytoplasmic translation"/>
    <property type="evidence" value="ECO:0007669"/>
    <property type="project" value="TreeGrafter"/>
</dbReference>
<feature type="coiled-coil region" evidence="4">
    <location>
        <begin position="118"/>
        <end position="155"/>
    </location>
</feature>
<dbReference type="InterPro" id="IPR000054">
    <property type="entry name" value="Ribosomal_eL31"/>
</dbReference>
<keyword evidence="2" id="KW-0689">Ribosomal protein</keyword>
<accession>A0AAN7FJB3</accession>
<evidence type="ECO:0000313" key="6">
    <source>
        <dbReference type="Proteomes" id="UP001324115"/>
    </source>
</evidence>
<protein>
    <recommendedName>
        <fullName evidence="7">60S ribosomal protein L31</fullName>
    </recommendedName>
</protein>
<dbReference type="GO" id="GO:0022625">
    <property type="term" value="C:cytosolic large ribosomal subunit"/>
    <property type="evidence" value="ECO:0007669"/>
    <property type="project" value="TreeGrafter"/>
</dbReference>
<dbReference type="CDD" id="cd00463">
    <property type="entry name" value="Ribosomal_L31e"/>
    <property type="match status" value="1"/>
</dbReference>
<dbReference type="EMBL" id="JAXUIC010000004">
    <property type="protein sequence ID" value="KAK4591826.1"/>
    <property type="molecule type" value="Genomic_DNA"/>
</dbReference>
<dbReference type="PANTHER" id="PTHR10956:SF0">
    <property type="entry name" value="60S RIBOSOMAL PROTEIN L31"/>
    <property type="match status" value="1"/>
</dbReference>
<dbReference type="InterPro" id="IPR023621">
    <property type="entry name" value="Ribosomal_eL31_dom_sf"/>
</dbReference>
<dbReference type="SUPFAM" id="SSF54575">
    <property type="entry name" value="Ribosomal protein L31e"/>
    <property type="match status" value="1"/>
</dbReference>
<evidence type="ECO:0008006" key="7">
    <source>
        <dbReference type="Google" id="ProtNLM"/>
    </source>
</evidence>
<comment type="caution">
    <text evidence="5">The sequence shown here is derived from an EMBL/GenBank/DDBJ whole genome shotgun (WGS) entry which is preliminary data.</text>
</comment>
<dbReference type="FunFam" id="3.10.440.10:FF:000001">
    <property type="entry name" value="60S ribosomal protein L31"/>
    <property type="match status" value="1"/>
</dbReference>
<sequence>MDNWVVYHAEVNNICFNGSLEDVKETNLIQAPSSDRPTSSFLIESNSPSKLKFGTFSGTKRAAPCSRDTWFRQCLVEKVDELEDELTGKKQKVADGKVFAQNLVKKIDWLLSKTLDKLHLLRENIEDKELLMSKLECLEDKVGRLQQELQKKSHEVEEGSKLQNQLLKQVLANTEMSKYKEKLEECESTFKKKAPKAIKEIRKFAQKAMGTTDVGVDVKLNKHVWSRGIRSVPRRVRVHIARKRNDEEDAKEEFFSLVTVTEIPPEGLKGLGTKVIEEED</sequence>